<organism evidence="3 4">
    <name type="scientific">Faecalibacterium prausnitzii</name>
    <dbReference type="NCBI Taxonomy" id="853"/>
    <lineage>
        <taxon>Bacteria</taxon>
        <taxon>Bacillati</taxon>
        <taxon>Bacillota</taxon>
        <taxon>Clostridia</taxon>
        <taxon>Eubacteriales</taxon>
        <taxon>Oscillospiraceae</taxon>
        <taxon>Faecalibacterium</taxon>
    </lineage>
</organism>
<evidence type="ECO:0000256" key="1">
    <source>
        <dbReference type="SAM" id="MobiDB-lite"/>
    </source>
</evidence>
<dbReference type="InterPro" id="IPR013693">
    <property type="entry name" value="SpoIID/LytB_N"/>
</dbReference>
<reference evidence="3 4" key="1">
    <citation type="submission" date="2018-02" db="EMBL/GenBank/DDBJ databases">
        <title>Complete genome sequencing of Faecalibacterium prausnitzii strains isolated from the human gut.</title>
        <authorList>
            <person name="Fitzgerald B.C."/>
            <person name="Shkoporov A.N."/>
            <person name="Ross P.R."/>
            <person name="Hill C."/>
        </authorList>
    </citation>
    <scope>NUCLEOTIDE SEQUENCE [LARGE SCALE GENOMIC DNA]</scope>
    <source>
        <strain evidence="3 4">APC942/8-14-2</strain>
    </source>
</reference>
<feature type="domain" description="Sporulation stage II protein D amidase enhancer LytB N-terminal" evidence="2">
    <location>
        <begin position="77"/>
        <end position="180"/>
    </location>
</feature>
<dbReference type="NCBIfam" id="TIGR02669">
    <property type="entry name" value="SpoIID_LytB"/>
    <property type="match status" value="1"/>
</dbReference>
<sequence length="345" mass="36468">MKKAFLLLCTLLLVLGSLLPLAGYRLAKAVLGEAAASSEVPASSALPAPGGSLPGTDTGSPETAAFTGDAEVFLIEDQSTGEVQQVPRRDYLIGAVAAEMPLSWPDEALKAQAVAAHSYVLYCRDHATAANGAWLSADPARRQGYLTDAVLHSYWGTRYDANHARLSALVDSVLTQVLCYEGAPAGTSYFAISNGRTEASENVWGASLPYLVAVDSSTDLQADHYEVTLTLSSAQVQAALAAQGLTPDAAAPEQWFSSPTRTASGYVARLSVCGVERSGAFLRRALGLRSTDFTIRYENGQFYIMTHGYGHGVGLSQWGAKAFAEQGLSYDAILAHYFPGTTLCG</sequence>
<dbReference type="EMBL" id="PRKZ01000002">
    <property type="protein sequence ID" value="RAW51247.1"/>
    <property type="molecule type" value="Genomic_DNA"/>
</dbReference>
<proteinExistence type="predicted"/>
<dbReference type="AlphaFoldDB" id="A0A329TN86"/>
<accession>A0A329TN86</accession>
<name>A0A329TN86_9FIRM</name>
<dbReference type="Pfam" id="PF08486">
    <property type="entry name" value="SpoIID"/>
    <property type="match status" value="1"/>
</dbReference>
<dbReference type="Proteomes" id="UP000251634">
    <property type="component" value="Unassembled WGS sequence"/>
</dbReference>
<dbReference type="InterPro" id="IPR013486">
    <property type="entry name" value="SpoIID/LytB"/>
</dbReference>
<gene>
    <name evidence="3" type="ORF">C4N25_04430</name>
</gene>
<comment type="caution">
    <text evidence="3">The sequence shown here is derived from an EMBL/GenBank/DDBJ whole genome shotgun (WGS) entry which is preliminary data.</text>
</comment>
<evidence type="ECO:0000313" key="4">
    <source>
        <dbReference type="Proteomes" id="UP000251634"/>
    </source>
</evidence>
<evidence type="ECO:0000313" key="3">
    <source>
        <dbReference type="EMBL" id="RAW51247.1"/>
    </source>
</evidence>
<dbReference type="GO" id="GO:0030435">
    <property type="term" value="P:sporulation resulting in formation of a cellular spore"/>
    <property type="evidence" value="ECO:0007669"/>
    <property type="project" value="InterPro"/>
</dbReference>
<feature type="region of interest" description="Disordered" evidence="1">
    <location>
        <begin position="42"/>
        <end position="61"/>
    </location>
</feature>
<protein>
    <submittedName>
        <fullName evidence="3">Stage II sporulation protein D</fullName>
    </submittedName>
</protein>
<dbReference type="RefSeq" id="WP_112115123.1">
    <property type="nucleotide sequence ID" value="NZ_PRKZ01000002.1"/>
</dbReference>
<evidence type="ECO:0000259" key="2">
    <source>
        <dbReference type="Pfam" id="PF08486"/>
    </source>
</evidence>